<evidence type="ECO:0000313" key="6">
    <source>
        <dbReference type="Proteomes" id="UP001219567"/>
    </source>
</evidence>
<feature type="compositionally biased region" description="Polar residues" evidence="3">
    <location>
        <begin position="333"/>
        <end position="350"/>
    </location>
</feature>
<dbReference type="SMART" id="SM00297">
    <property type="entry name" value="BROMO"/>
    <property type="match status" value="1"/>
</dbReference>
<protein>
    <submittedName>
        <fullName evidence="5">Pre-mRNA-splicing factor prp46</fullName>
    </submittedName>
</protein>
<evidence type="ECO:0000259" key="4">
    <source>
        <dbReference type="PROSITE" id="PS50014"/>
    </source>
</evidence>
<sequence length="785" mass="85583">MSLATAPSSPSSVDSREDSGDNAESIQSWTAGGGSDAEESDGVLSSDDGQDDRSLVYTDADRQASKKRSLSPATTSGTGKLKGPGTTEKDTIGILHDNDAYTGNKRQRPMKQLRAKPLSAALTSLLAAFKRQPMDLGTMDQRLHQGYYTDVDTFRSDFLLITQNAQTFNPPSSIYHTTARRLEMWGLRAIEREAVSAVKDSELIQTNSTIPRSLPSSSRRGRRRAGERPRRDEKASMPLDGDEVTVASPYVSEGSSRRTVRIGSARSTPWSAEPPEGVPDTPEIRLFRKTLAYAGVSAHTLTGKSACAARMQEKPKARLGPLPSILMDASGISSQAGESTDETQPTQNYTYLDDGSLDQQRLANMREYILQTVGPNAVMPPRIESLRHLPMTLAAPSNNNPQAEAALVFPPAQPGRPDPLGVAIQSQALPYESNWSHTFQDTSVPTDDRHLPFTLAGTPGPSSLSQGAGITPIPKIHRPVWPMPSAASLQDPLQSGLRLNRRERELEQERDEQNWTFFRPHLQRLMDATDTGIYSNLAAWVAITPDRLALKPYANVAGSRLTNALHEHLRAMPYTTLGLPRTAQYVPRASLKQLPTALQMSMQGAQEAERLIEVVYGGVLGSALVRSLAEFVGGAAASIHESNPSEIKSEDAHTQIKTEVNMKSESHCDLSPVSLREHESTQQSDSHYSISETATLPCSLVEYVKREVVHPLTGGLSDLLEHFGEQLMQIDVGVTPSSASDEPLYDLLDDKGSTLSKSLWEKIHPDKAAENPGLDEVLQDLLHAT</sequence>
<feature type="compositionally biased region" description="Basic and acidic residues" evidence="3">
    <location>
        <begin position="87"/>
        <end position="99"/>
    </location>
</feature>
<dbReference type="GO" id="GO:0006325">
    <property type="term" value="P:chromatin organization"/>
    <property type="evidence" value="ECO:0007669"/>
    <property type="project" value="UniProtKB-ARBA"/>
</dbReference>
<accession>A0AAJ6CHM9</accession>
<feature type="compositionally biased region" description="Basic and acidic residues" evidence="3">
    <location>
        <begin position="224"/>
        <end position="235"/>
    </location>
</feature>
<feature type="region of interest" description="Disordered" evidence="3">
    <location>
        <begin position="206"/>
        <end position="281"/>
    </location>
</feature>
<evidence type="ECO:0000256" key="1">
    <source>
        <dbReference type="ARBA" id="ARBA00023117"/>
    </source>
</evidence>
<dbReference type="SUPFAM" id="SSF47370">
    <property type="entry name" value="Bromodomain"/>
    <property type="match status" value="1"/>
</dbReference>
<dbReference type="CDD" id="cd04369">
    <property type="entry name" value="Bromodomain"/>
    <property type="match status" value="1"/>
</dbReference>
<organism evidence="5 6">
    <name type="scientific">Malassezia yamatoensis</name>
    <dbReference type="NCBI Taxonomy" id="253288"/>
    <lineage>
        <taxon>Eukaryota</taxon>
        <taxon>Fungi</taxon>
        <taxon>Dikarya</taxon>
        <taxon>Basidiomycota</taxon>
        <taxon>Ustilaginomycotina</taxon>
        <taxon>Malasseziomycetes</taxon>
        <taxon>Malasseziales</taxon>
        <taxon>Malasseziaceae</taxon>
        <taxon>Malassezia</taxon>
    </lineage>
</organism>
<reference evidence="5 6" key="1">
    <citation type="submission" date="2023-03" db="EMBL/GenBank/DDBJ databases">
        <title>Mating type loci evolution in Malassezia.</title>
        <authorList>
            <person name="Coelho M.A."/>
        </authorList>
    </citation>
    <scope>NUCLEOTIDE SEQUENCE [LARGE SCALE GENOMIC DNA]</scope>
    <source>
        <strain evidence="5 6">CBS 9725</strain>
    </source>
</reference>
<dbReference type="PANTHER" id="PTHR22881:SF27">
    <property type="entry name" value="BROMODOMAIN CONTAINING 7_9"/>
    <property type="match status" value="1"/>
</dbReference>
<dbReference type="Gene3D" id="1.20.920.10">
    <property type="entry name" value="Bromodomain-like"/>
    <property type="match status" value="1"/>
</dbReference>
<evidence type="ECO:0000256" key="2">
    <source>
        <dbReference type="PROSITE-ProRule" id="PRU00035"/>
    </source>
</evidence>
<name>A0AAJ6CHM9_9BASI</name>
<feature type="domain" description="Bromo" evidence="4">
    <location>
        <begin position="131"/>
        <end position="176"/>
    </location>
</feature>
<keyword evidence="1 2" id="KW-0103">Bromodomain</keyword>
<dbReference type="PROSITE" id="PS50014">
    <property type="entry name" value="BROMODOMAIN_2"/>
    <property type="match status" value="1"/>
</dbReference>
<dbReference type="PANTHER" id="PTHR22881">
    <property type="entry name" value="BROMODOMAIN CONTAINING PROTEIN"/>
    <property type="match status" value="1"/>
</dbReference>
<feature type="region of interest" description="Disordered" evidence="3">
    <location>
        <begin position="333"/>
        <end position="352"/>
    </location>
</feature>
<dbReference type="InterPro" id="IPR001487">
    <property type="entry name" value="Bromodomain"/>
</dbReference>
<dbReference type="EMBL" id="CP119944">
    <property type="protein sequence ID" value="WFC98968.1"/>
    <property type="molecule type" value="Genomic_DNA"/>
</dbReference>
<keyword evidence="6" id="KW-1185">Reference proteome</keyword>
<dbReference type="Proteomes" id="UP001219567">
    <property type="component" value="Chromosome 2"/>
</dbReference>
<dbReference type="InterPro" id="IPR036427">
    <property type="entry name" value="Bromodomain-like_sf"/>
</dbReference>
<dbReference type="Pfam" id="PF00439">
    <property type="entry name" value="Bromodomain"/>
    <property type="match status" value="1"/>
</dbReference>
<dbReference type="InterPro" id="IPR051831">
    <property type="entry name" value="Bromodomain_contain_prot"/>
</dbReference>
<feature type="compositionally biased region" description="Basic and acidic residues" evidence="3">
    <location>
        <begin position="51"/>
        <end position="64"/>
    </location>
</feature>
<evidence type="ECO:0000313" key="5">
    <source>
        <dbReference type="EMBL" id="WFC98968.1"/>
    </source>
</evidence>
<feature type="region of interest" description="Disordered" evidence="3">
    <location>
        <begin position="1"/>
        <end position="109"/>
    </location>
</feature>
<gene>
    <name evidence="5" type="primary">PRP46_2</name>
    <name evidence="5" type="ORF">MYAM1_001702</name>
</gene>
<dbReference type="AlphaFoldDB" id="A0AAJ6CHM9"/>
<proteinExistence type="predicted"/>
<evidence type="ECO:0000256" key="3">
    <source>
        <dbReference type="SAM" id="MobiDB-lite"/>
    </source>
</evidence>